<proteinExistence type="predicted"/>
<keyword evidence="2" id="KW-1185">Reference proteome</keyword>
<keyword evidence="1" id="KW-0472">Membrane</keyword>
<evidence type="ECO:0000256" key="1">
    <source>
        <dbReference type="SAM" id="Phobius"/>
    </source>
</evidence>
<reference evidence="3" key="2">
    <citation type="submission" date="2025-08" db="UniProtKB">
        <authorList>
            <consortium name="RefSeq"/>
        </authorList>
    </citation>
    <scope>IDENTIFICATION</scope>
    <source>
        <tissue evidence="3">Leaf</tissue>
    </source>
</reference>
<accession>A0ABM0VWL7</accession>
<dbReference type="GeneID" id="104742785"/>
<evidence type="ECO:0000313" key="3">
    <source>
        <dbReference type="RefSeq" id="XP_010462136.2"/>
    </source>
</evidence>
<evidence type="ECO:0000313" key="2">
    <source>
        <dbReference type="Proteomes" id="UP000694864"/>
    </source>
</evidence>
<organism evidence="2 3">
    <name type="scientific">Camelina sativa</name>
    <name type="common">False flax</name>
    <name type="synonym">Myagrum sativum</name>
    <dbReference type="NCBI Taxonomy" id="90675"/>
    <lineage>
        <taxon>Eukaryota</taxon>
        <taxon>Viridiplantae</taxon>
        <taxon>Streptophyta</taxon>
        <taxon>Embryophyta</taxon>
        <taxon>Tracheophyta</taxon>
        <taxon>Spermatophyta</taxon>
        <taxon>Magnoliopsida</taxon>
        <taxon>eudicotyledons</taxon>
        <taxon>Gunneridae</taxon>
        <taxon>Pentapetalae</taxon>
        <taxon>rosids</taxon>
        <taxon>malvids</taxon>
        <taxon>Brassicales</taxon>
        <taxon>Brassicaceae</taxon>
        <taxon>Camelineae</taxon>
        <taxon>Camelina</taxon>
    </lineage>
</organism>
<reference evidence="2" key="1">
    <citation type="journal article" date="2014" name="Nat. Commun.">
        <title>The emerging biofuel crop Camelina sativa retains a highly undifferentiated hexaploid genome structure.</title>
        <authorList>
            <person name="Kagale S."/>
            <person name="Koh C."/>
            <person name="Nixon J."/>
            <person name="Bollina V."/>
            <person name="Clarke W.E."/>
            <person name="Tuteja R."/>
            <person name="Spillane C."/>
            <person name="Robinson S.J."/>
            <person name="Links M.G."/>
            <person name="Clarke C."/>
            <person name="Higgins E.E."/>
            <person name="Huebert T."/>
            <person name="Sharpe A.G."/>
            <person name="Parkin I.A."/>
        </authorList>
    </citation>
    <scope>NUCLEOTIDE SEQUENCE [LARGE SCALE GENOMIC DNA]</scope>
    <source>
        <strain evidence="2">cv. DH55</strain>
    </source>
</reference>
<dbReference type="Pfam" id="PF09803">
    <property type="entry name" value="Pet100"/>
    <property type="match status" value="1"/>
</dbReference>
<keyword evidence="1" id="KW-0812">Transmembrane</keyword>
<sequence length="78" mass="8581">MSSVGTSKGILEIAKLGVYVAIPIVLMYTFANNSSNINRIMGGRSYVVYPKEAPLPPLPEELRQMAKELSRNKNIVSN</sequence>
<protein>
    <submittedName>
        <fullName evidence="3">Uncharacterized protein LOC104742785</fullName>
    </submittedName>
</protein>
<name>A0ABM0VWL7_CAMSA</name>
<dbReference type="RefSeq" id="XP_010462136.2">
    <property type="nucleotide sequence ID" value="XM_010463834.2"/>
</dbReference>
<keyword evidence="1" id="KW-1133">Transmembrane helix</keyword>
<dbReference type="Proteomes" id="UP000694864">
    <property type="component" value="Chromosome 14"/>
</dbReference>
<feature type="transmembrane region" description="Helical" evidence="1">
    <location>
        <begin position="13"/>
        <end position="31"/>
    </location>
</feature>
<dbReference type="PANTHER" id="PTHR35700">
    <property type="entry name" value="OS07G0181800 PROTEIN"/>
    <property type="match status" value="1"/>
</dbReference>
<dbReference type="InterPro" id="IPR018625">
    <property type="entry name" value="Pet100"/>
</dbReference>
<gene>
    <name evidence="3" type="primary">LOC104742785</name>
</gene>
<dbReference type="PANTHER" id="PTHR35700:SF3">
    <property type="entry name" value="GENOME ASSEMBLY, CHROMOSOME: A08"/>
    <property type="match status" value="1"/>
</dbReference>